<comment type="subcellular location">
    <subcellularLocation>
        <location evidence="2">Cell membrane</location>
        <topology evidence="2">Multi-pass membrane protein</topology>
    </subcellularLocation>
</comment>
<dbReference type="PANTHER" id="PTHR28259:SF1">
    <property type="entry name" value="FLUORIDE EXPORT PROTEIN 1-RELATED"/>
    <property type="match status" value="1"/>
</dbReference>
<evidence type="ECO:0000256" key="3">
    <source>
        <dbReference type="ARBA" id="ARBA00022475"/>
    </source>
</evidence>
<evidence type="ECO:0000256" key="1">
    <source>
        <dbReference type="ARBA" id="ARBA00002598"/>
    </source>
</evidence>
<keyword evidence="3" id="KW-1003">Cell membrane</keyword>
<evidence type="ECO:0000313" key="10">
    <source>
        <dbReference type="EMBL" id="KAF2216470.1"/>
    </source>
</evidence>
<feature type="transmembrane region" description="Helical" evidence="9">
    <location>
        <begin position="159"/>
        <end position="179"/>
    </location>
</feature>
<comment type="catalytic activity">
    <reaction evidence="8">
        <text>fluoride(in) = fluoride(out)</text>
        <dbReference type="Rhea" id="RHEA:76159"/>
        <dbReference type="ChEBI" id="CHEBI:17051"/>
    </reaction>
    <physiologicalReaction direction="left-to-right" evidence="8">
        <dbReference type="Rhea" id="RHEA:76160"/>
    </physiologicalReaction>
</comment>
<evidence type="ECO:0000256" key="7">
    <source>
        <dbReference type="ARBA" id="ARBA00035120"/>
    </source>
</evidence>
<feature type="transmembrane region" description="Helical" evidence="9">
    <location>
        <begin position="12"/>
        <end position="34"/>
    </location>
</feature>
<dbReference type="AlphaFoldDB" id="A0A6A6FT51"/>
<comment type="similarity">
    <text evidence="7">Belongs to the fluoride channel Fluc/FEX (TC 1.A.43) family.</text>
</comment>
<keyword evidence="11" id="KW-1185">Reference proteome</keyword>
<dbReference type="PANTHER" id="PTHR28259">
    <property type="entry name" value="FLUORIDE EXPORT PROTEIN 1-RELATED"/>
    <property type="match status" value="1"/>
</dbReference>
<evidence type="ECO:0000256" key="8">
    <source>
        <dbReference type="ARBA" id="ARBA00035585"/>
    </source>
</evidence>
<feature type="transmembrane region" description="Helical" evidence="9">
    <location>
        <begin position="241"/>
        <end position="262"/>
    </location>
</feature>
<reference evidence="10" key="1">
    <citation type="journal article" date="2020" name="Stud. Mycol.">
        <title>101 Dothideomycetes genomes: a test case for predicting lifestyles and emergence of pathogens.</title>
        <authorList>
            <person name="Haridas S."/>
            <person name="Albert R."/>
            <person name="Binder M."/>
            <person name="Bloem J."/>
            <person name="Labutti K."/>
            <person name="Salamov A."/>
            <person name="Andreopoulos B."/>
            <person name="Baker S."/>
            <person name="Barry K."/>
            <person name="Bills G."/>
            <person name="Bluhm B."/>
            <person name="Cannon C."/>
            <person name="Castanera R."/>
            <person name="Culley D."/>
            <person name="Daum C."/>
            <person name="Ezra D."/>
            <person name="Gonzalez J."/>
            <person name="Henrissat B."/>
            <person name="Kuo A."/>
            <person name="Liang C."/>
            <person name="Lipzen A."/>
            <person name="Lutzoni F."/>
            <person name="Magnuson J."/>
            <person name="Mondo S."/>
            <person name="Nolan M."/>
            <person name="Ohm R."/>
            <person name="Pangilinan J."/>
            <person name="Park H.-J."/>
            <person name="Ramirez L."/>
            <person name="Alfaro M."/>
            <person name="Sun H."/>
            <person name="Tritt A."/>
            <person name="Yoshinaga Y."/>
            <person name="Zwiers L.-H."/>
            <person name="Turgeon B."/>
            <person name="Goodwin S."/>
            <person name="Spatafora J."/>
            <person name="Crous P."/>
            <person name="Grigoriev I."/>
        </authorList>
    </citation>
    <scope>NUCLEOTIDE SEQUENCE</scope>
    <source>
        <strain evidence="10">SCOH1-5</strain>
    </source>
</reference>
<feature type="transmembrane region" description="Helical" evidence="9">
    <location>
        <begin position="345"/>
        <end position="366"/>
    </location>
</feature>
<evidence type="ECO:0000256" key="2">
    <source>
        <dbReference type="ARBA" id="ARBA00004651"/>
    </source>
</evidence>
<keyword evidence="5 9" id="KW-1133">Transmembrane helix</keyword>
<feature type="transmembrane region" description="Helical" evidence="9">
    <location>
        <begin position="40"/>
        <end position="58"/>
    </location>
</feature>
<sequence length="387" mass="41815">MESRCLTEFYTISYLIFFAIFGTLARLGVQWITFYPGAPITTPVVWANMAGSWFMGFLSDDRMLFRHHLRSTGSQFEKQAGMEQLEPKELARRKKAIPLYIGLATGFCGSFTSFSSFARDFFLALSNNLPAPIYHQGALALRDPPSSTIGRNAGYSVEAVLGVMLSTVALSLGGFYVGTHTALALDRITPSLSVRVVRKILNPTFVVLGWGCWAGATIMAALPPDRPGGPASRGPRVNETWRGEVIFALVFAPLGALLRYYISLHMNGLIKWFPLGTFAVNMFGTAVEGMCYDIQHVGVGVMGQIGGGGVGCQVVQGVMDGFCGCLTTVSTWVAEINGLKRKHGYVYALASLAGGLSLMVMIMGSVRWTVGFAEPVCSTGYPNKVHG</sequence>
<evidence type="ECO:0000256" key="5">
    <source>
        <dbReference type="ARBA" id="ARBA00022989"/>
    </source>
</evidence>
<dbReference type="EMBL" id="ML992664">
    <property type="protein sequence ID" value="KAF2216470.1"/>
    <property type="molecule type" value="Genomic_DNA"/>
</dbReference>
<dbReference type="Pfam" id="PF02537">
    <property type="entry name" value="CRCB"/>
    <property type="match status" value="2"/>
</dbReference>
<gene>
    <name evidence="10" type="ORF">CERZMDRAFT_109354</name>
</gene>
<feature type="transmembrane region" description="Helical" evidence="9">
    <location>
        <begin position="97"/>
        <end position="118"/>
    </location>
</feature>
<proteinExistence type="inferred from homology"/>
<evidence type="ECO:0000256" key="4">
    <source>
        <dbReference type="ARBA" id="ARBA00022692"/>
    </source>
</evidence>
<organism evidence="10 11">
    <name type="scientific">Cercospora zeae-maydis SCOH1-5</name>
    <dbReference type="NCBI Taxonomy" id="717836"/>
    <lineage>
        <taxon>Eukaryota</taxon>
        <taxon>Fungi</taxon>
        <taxon>Dikarya</taxon>
        <taxon>Ascomycota</taxon>
        <taxon>Pezizomycotina</taxon>
        <taxon>Dothideomycetes</taxon>
        <taxon>Dothideomycetidae</taxon>
        <taxon>Mycosphaerellales</taxon>
        <taxon>Mycosphaerellaceae</taxon>
        <taxon>Cercospora</taxon>
    </lineage>
</organism>
<evidence type="ECO:0000256" key="6">
    <source>
        <dbReference type="ARBA" id="ARBA00023136"/>
    </source>
</evidence>
<comment type="function">
    <text evidence="1">Fluoride channel required for the rapid expulsion of cytoplasmic fluoride.</text>
</comment>
<dbReference type="GO" id="GO:1903425">
    <property type="term" value="F:fluoride transmembrane transporter activity"/>
    <property type="evidence" value="ECO:0007669"/>
    <property type="project" value="TreeGrafter"/>
</dbReference>
<dbReference type="Proteomes" id="UP000799539">
    <property type="component" value="Unassembled WGS sequence"/>
</dbReference>
<dbReference type="OrthoDB" id="409792at2759"/>
<protein>
    <submittedName>
        <fullName evidence="10">Uncharacterized protein</fullName>
    </submittedName>
</protein>
<keyword evidence="4 9" id="KW-0812">Transmembrane</keyword>
<dbReference type="GO" id="GO:0005886">
    <property type="term" value="C:plasma membrane"/>
    <property type="evidence" value="ECO:0007669"/>
    <property type="project" value="UniProtKB-SubCell"/>
</dbReference>
<feature type="transmembrane region" description="Helical" evidence="9">
    <location>
        <begin position="200"/>
        <end position="221"/>
    </location>
</feature>
<evidence type="ECO:0000256" key="9">
    <source>
        <dbReference type="SAM" id="Phobius"/>
    </source>
</evidence>
<keyword evidence="6 9" id="KW-0472">Membrane</keyword>
<dbReference type="InterPro" id="IPR003691">
    <property type="entry name" value="FluC"/>
</dbReference>
<evidence type="ECO:0000313" key="11">
    <source>
        <dbReference type="Proteomes" id="UP000799539"/>
    </source>
</evidence>
<accession>A0A6A6FT51</accession>
<name>A0A6A6FT51_9PEZI</name>